<reference evidence="2" key="1">
    <citation type="journal article" date="2015" name="Genome Announc.">
        <title>Draft Genome Sequence of Thiostrepton-Producing Streptomyces azureus ATCC 14921.</title>
        <authorList>
            <person name="Sakihara K."/>
            <person name="Maeda J."/>
            <person name="Tashiro K."/>
            <person name="Fujino Y."/>
            <person name="Kuhara S."/>
            <person name="Ohshima T."/>
            <person name="Ogata S."/>
            <person name="Doi K."/>
        </authorList>
    </citation>
    <scope>NUCLEOTIDE SEQUENCE [LARGE SCALE GENOMIC DNA]</scope>
    <source>
        <strain evidence="2">ATCC14921</strain>
    </source>
</reference>
<evidence type="ECO:0000313" key="2">
    <source>
        <dbReference type="EMBL" id="GAP52679.1"/>
    </source>
</evidence>
<dbReference type="OrthoDB" id="7671932at2"/>
<gene>
    <name evidence="2" type="ORF">SAZU_7558</name>
</gene>
<feature type="domain" description="PLL-like beta propeller" evidence="1">
    <location>
        <begin position="131"/>
        <end position="291"/>
    </location>
</feature>
<dbReference type="EMBL" id="DF968474">
    <property type="protein sequence ID" value="GAP52679.1"/>
    <property type="molecule type" value="Genomic_DNA"/>
</dbReference>
<proteinExistence type="predicted"/>
<evidence type="ECO:0000313" key="3">
    <source>
        <dbReference type="Proteomes" id="UP000053859"/>
    </source>
</evidence>
<accession>A0A0K8PYZ2</accession>
<protein>
    <submittedName>
        <fullName evidence="2">Snsect kinin peptide</fullName>
    </submittedName>
</protein>
<dbReference type="Pfam" id="PF26607">
    <property type="entry name" value="DUF8189"/>
    <property type="match status" value="1"/>
</dbReference>
<organism evidence="2 3">
    <name type="scientific">Streptomyces azureus</name>
    <dbReference type="NCBI Taxonomy" id="146537"/>
    <lineage>
        <taxon>Bacteria</taxon>
        <taxon>Bacillati</taxon>
        <taxon>Actinomycetota</taxon>
        <taxon>Actinomycetes</taxon>
        <taxon>Kitasatosporales</taxon>
        <taxon>Streptomycetaceae</taxon>
        <taxon>Streptomyces</taxon>
    </lineage>
</organism>
<evidence type="ECO:0000259" key="1">
    <source>
        <dbReference type="Pfam" id="PF26607"/>
    </source>
</evidence>
<dbReference type="Proteomes" id="UP000053859">
    <property type="component" value="Unassembled WGS sequence"/>
</dbReference>
<name>A0A0K8PYZ2_STRAJ</name>
<dbReference type="SUPFAM" id="SSF89372">
    <property type="entry name" value="Fucose-specific lectin"/>
    <property type="match status" value="2"/>
</dbReference>
<sequence length="304" mass="33489">MGTWSKWEKVGDDAIDSAPSVASRVAERMTVVARNHANRIVCRSWTEGSGWDNGQDLGRYFAYDPAIISSKPKFYTVYGLGPGQHVYRKTYVDGSGWNKEWSKTNEGHVLWSGLAAASAPHSGPDATSDKEQRIDMFCLDASNGLEHATCPSGSSWQPFKSLTGNFQGTVAAASWGGGRIDVVARGAVTNTLWHCVFNGTAWSKWRDIGTGFLSGPALCTWGTDRLDVFAKDHDHQVKHRWWNGAVWSAWEALDTGFTDDNLAAVSRKPGNIELFCRGRDNHLYHRTYTADTKELDNGGVTNPN</sequence>
<keyword evidence="3" id="KW-1185">Reference proteome</keyword>
<dbReference type="RefSeq" id="WP_148640431.1">
    <property type="nucleotide sequence ID" value="NZ_DF968474.1"/>
</dbReference>
<dbReference type="Gene3D" id="2.120.10.70">
    <property type="entry name" value="Fucose-specific lectin"/>
    <property type="match status" value="1"/>
</dbReference>
<dbReference type="AlphaFoldDB" id="A0A0K8PYZ2"/>
<dbReference type="InterPro" id="IPR058502">
    <property type="entry name" value="PLL-like_beta-prop"/>
</dbReference>
<dbReference type="PATRIC" id="fig|146537.3.peg.7966"/>